<dbReference type="PRINTS" id="PR00111">
    <property type="entry name" value="ABHYDROLASE"/>
</dbReference>
<keyword evidence="4" id="KW-1185">Reference proteome</keyword>
<evidence type="ECO:0000313" key="4">
    <source>
        <dbReference type="Proteomes" id="UP000261931"/>
    </source>
</evidence>
<evidence type="ECO:0000313" key="3">
    <source>
        <dbReference type="EMBL" id="RFP77426.1"/>
    </source>
</evidence>
<dbReference type="GO" id="GO:0016020">
    <property type="term" value="C:membrane"/>
    <property type="evidence" value="ECO:0007669"/>
    <property type="project" value="TreeGrafter"/>
</dbReference>
<keyword evidence="1 3" id="KW-0378">Hydrolase</keyword>
<evidence type="ECO:0000259" key="2">
    <source>
        <dbReference type="Pfam" id="PF12697"/>
    </source>
</evidence>
<dbReference type="PANTHER" id="PTHR43798">
    <property type="entry name" value="MONOACYLGLYCEROL LIPASE"/>
    <property type="match status" value="1"/>
</dbReference>
<organism evidence="3 4">
    <name type="scientific">Hydrogenophaga borbori</name>
    <dbReference type="NCBI Taxonomy" id="2294117"/>
    <lineage>
        <taxon>Bacteria</taxon>
        <taxon>Pseudomonadati</taxon>
        <taxon>Pseudomonadota</taxon>
        <taxon>Betaproteobacteria</taxon>
        <taxon>Burkholderiales</taxon>
        <taxon>Comamonadaceae</taxon>
        <taxon>Hydrogenophaga</taxon>
    </lineage>
</organism>
<reference evidence="3 4" key="1">
    <citation type="submission" date="2018-08" db="EMBL/GenBank/DDBJ databases">
        <title>Hydrogenophaga sp. LA-38 isolated from sludge.</title>
        <authorList>
            <person name="Im W.-T."/>
        </authorList>
    </citation>
    <scope>NUCLEOTIDE SEQUENCE [LARGE SCALE GENOMIC DNA]</scope>
    <source>
        <strain evidence="3 4">LA-38</strain>
    </source>
</reference>
<dbReference type="PRINTS" id="PR00412">
    <property type="entry name" value="EPOXHYDRLASE"/>
</dbReference>
<dbReference type="GO" id="GO:0016787">
    <property type="term" value="F:hydrolase activity"/>
    <property type="evidence" value="ECO:0007669"/>
    <property type="project" value="UniProtKB-KW"/>
</dbReference>
<dbReference type="SUPFAM" id="SSF53474">
    <property type="entry name" value="alpha/beta-Hydrolases"/>
    <property type="match status" value="1"/>
</dbReference>
<dbReference type="RefSeq" id="WP_116960273.1">
    <property type="nucleotide sequence ID" value="NZ_QVLS01000011.1"/>
</dbReference>
<sequence>MNHHRLPLGEVELLVGSAGQGETLVFVHGSWDDHSAWDAVAALLSPRWRVVAYDRRGHGGSTEPGGQGHISQDVADLHGVIEAIGQGPVHLIGHSYGACVALLYAARHPERLRSLCLHEPPLFGVLGESPAHAPLAQATKAAMARAAALIDNGEAALGARVFAEQVALTGQPWEEVMDARMRATWVANAATWLDQSRDPERLALSPELLAHSPLPVLLTQGDRSPEAFGPGVDRLAAATPHATRRTLAGAGHFPQLTHPQAFAHCLGDFLTPLSSSTGTPAP</sequence>
<protein>
    <submittedName>
        <fullName evidence="3">Alpha/beta hydrolase</fullName>
    </submittedName>
</protein>
<dbReference type="InterPro" id="IPR000639">
    <property type="entry name" value="Epox_hydrolase-like"/>
</dbReference>
<dbReference type="AlphaFoldDB" id="A0A372EG77"/>
<dbReference type="PANTHER" id="PTHR43798:SF31">
    <property type="entry name" value="AB HYDROLASE SUPERFAMILY PROTEIN YCLE"/>
    <property type="match status" value="1"/>
</dbReference>
<dbReference type="Proteomes" id="UP000261931">
    <property type="component" value="Unassembled WGS sequence"/>
</dbReference>
<accession>A0A372EG77</accession>
<dbReference type="Pfam" id="PF12697">
    <property type="entry name" value="Abhydrolase_6"/>
    <property type="match status" value="1"/>
</dbReference>
<dbReference type="InterPro" id="IPR050266">
    <property type="entry name" value="AB_hydrolase_sf"/>
</dbReference>
<dbReference type="EMBL" id="QVLS01000011">
    <property type="protein sequence ID" value="RFP77426.1"/>
    <property type="molecule type" value="Genomic_DNA"/>
</dbReference>
<gene>
    <name evidence="3" type="ORF">DY262_16875</name>
</gene>
<dbReference type="InterPro" id="IPR000073">
    <property type="entry name" value="AB_hydrolase_1"/>
</dbReference>
<dbReference type="Gene3D" id="3.40.50.1820">
    <property type="entry name" value="alpha/beta hydrolase"/>
    <property type="match status" value="1"/>
</dbReference>
<feature type="domain" description="AB hydrolase-1" evidence="2">
    <location>
        <begin position="24"/>
        <end position="263"/>
    </location>
</feature>
<dbReference type="InterPro" id="IPR029058">
    <property type="entry name" value="AB_hydrolase_fold"/>
</dbReference>
<proteinExistence type="predicted"/>
<name>A0A372EG77_9BURK</name>
<evidence type="ECO:0000256" key="1">
    <source>
        <dbReference type="ARBA" id="ARBA00022801"/>
    </source>
</evidence>
<comment type="caution">
    <text evidence="3">The sequence shown here is derived from an EMBL/GenBank/DDBJ whole genome shotgun (WGS) entry which is preliminary data.</text>
</comment>